<evidence type="ECO:0000259" key="1">
    <source>
        <dbReference type="Pfam" id="PF06985"/>
    </source>
</evidence>
<organism evidence="2 3">
    <name type="scientific">Apiospora marii</name>
    <dbReference type="NCBI Taxonomy" id="335849"/>
    <lineage>
        <taxon>Eukaryota</taxon>
        <taxon>Fungi</taxon>
        <taxon>Dikarya</taxon>
        <taxon>Ascomycota</taxon>
        <taxon>Pezizomycotina</taxon>
        <taxon>Sordariomycetes</taxon>
        <taxon>Xylariomycetidae</taxon>
        <taxon>Amphisphaeriales</taxon>
        <taxon>Apiosporaceae</taxon>
        <taxon>Apiospora</taxon>
    </lineage>
</organism>
<dbReference type="InterPro" id="IPR010730">
    <property type="entry name" value="HET"/>
</dbReference>
<proteinExistence type="predicted"/>
<keyword evidence="3" id="KW-1185">Reference proteome</keyword>
<gene>
    <name evidence="2" type="ORF">PG991_000106</name>
</gene>
<evidence type="ECO:0000313" key="2">
    <source>
        <dbReference type="EMBL" id="KAK8040318.1"/>
    </source>
</evidence>
<comment type="caution">
    <text evidence="2">The sequence shown here is derived from an EMBL/GenBank/DDBJ whole genome shotgun (WGS) entry which is preliminary data.</text>
</comment>
<protein>
    <submittedName>
        <fullName evidence="2">Heterokaryon incompatibility protein</fullName>
    </submittedName>
</protein>
<dbReference type="PANTHER" id="PTHR33112">
    <property type="entry name" value="DOMAIN PROTEIN, PUTATIVE-RELATED"/>
    <property type="match status" value="1"/>
</dbReference>
<reference evidence="2 3" key="1">
    <citation type="submission" date="2023-01" db="EMBL/GenBank/DDBJ databases">
        <title>Analysis of 21 Apiospora genomes using comparative genomics revels a genus with tremendous synthesis potential of carbohydrate active enzymes and secondary metabolites.</title>
        <authorList>
            <person name="Sorensen T."/>
        </authorList>
    </citation>
    <scope>NUCLEOTIDE SEQUENCE [LARGE SCALE GENOMIC DNA]</scope>
    <source>
        <strain evidence="2 3">CBS 20057</strain>
    </source>
</reference>
<sequence length="439" mass="49283">MGSTIVPELLCQQQEPIADSGLTIEELRSWHEDYMEDKRIKLSSSVITVVETDKLNYHQIERRIEGLATSVEVADGFCTKCQDRFDHWPDTGLGPTDPCELIGPVYLSRTLNTLELQASSKSGCRFCAFLFSLFTTTPNPLLDLIRKIEGRLQALGKNYNTHLVKNAECKAKGVPMEEYLGLSFPDRATGHIFNELEGTKFLSSTMQPSDFGEIKPVATVQKWLRECSFTHSLCRSNRKHRAPTRLISIGNGNIRLMLTDEMEQVPAYAALSYCWGLEPFIMLTSETIDAFMIAIPDCQLPKTFRDAIFIARGLGISYIWIDALCIIQGDLRDWHLEAGRMYSVYGGSEVTIAASSAANAHQGCFERPINDISGRIGQALMGFPREASLVKDTVLQRPWPLLGMQINFRVGDQPKWYAGSGRFINFNPRRHAMELDRGG</sequence>
<dbReference type="PANTHER" id="PTHR33112:SF8">
    <property type="entry name" value="HETEROKARYON INCOMPATIBILITY DOMAIN-CONTAINING PROTEIN"/>
    <property type="match status" value="1"/>
</dbReference>
<evidence type="ECO:0000313" key="3">
    <source>
        <dbReference type="Proteomes" id="UP001396898"/>
    </source>
</evidence>
<dbReference type="EMBL" id="JAQQWI010000001">
    <property type="protein sequence ID" value="KAK8040318.1"/>
    <property type="molecule type" value="Genomic_DNA"/>
</dbReference>
<dbReference type="Pfam" id="PF06985">
    <property type="entry name" value="HET"/>
    <property type="match status" value="1"/>
</dbReference>
<feature type="domain" description="Heterokaryon incompatibility" evidence="1">
    <location>
        <begin position="268"/>
        <end position="365"/>
    </location>
</feature>
<name>A0ABR1T174_9PEZI</name>
<accession>A0ABR1T174</accession>
<dbReference type="Proteomes" id="UP001396898">
    <property type="component" value="Unassembled WGS sequence"/>
</dbReference>